<dbReference type="GO" id="GO:0000976">
    <property type="term" value="F:transcription cis-regulatory region binding"/>
    <property type="evidence" value="ECO:0007669"/>
    <property type="project" value="TreeGrafter"/>
</dbReference>
<dbReference type="EMBL" id="VLKG01000002">
    <property type="protein sequence ID" value="TWH76869.1"/>
    <property type="molecule type" value="Genomic_DNA"/>
</dbReference>
<keyword evidence="2" id="KW-0238">DNA-binding</keyword>
<dbReference type="PANTHER" id="PTHR30146">
    <property type="entry name" value="LACI-RELATED TRANSCRIPTIONAL REPRESSOR"/>
    <property type="match status" value="1"/>
</dbReference>
<evidence type="ECO:0000256" key="3">
    <source>
        <dbReference type="ARBA" id="ARBA00023163"/>
    </source>
</evidence>
<sequence>MSPPRYDKSTRTKGRPTLKEVAQVAGVSPITASRALRGISSVTEELAVRVHSAAEQLGYVVNPAARALASACSQTVAVIVPSLGNQLFIEVLESIHQVMRPHGLEVLIGNAHYSRYEEEDLIRQYLAHQPQGLLLTGFERTEGARRLLEASQIPCVYMMDLDSGVGLHCVGFSQVQAGAAVAEHLLARQRKHIAFVGAQLDQRTLLRAEGFRHRLQKARCYNPMLEVLTPQPSSIGLGCELFAQLMQRYPQVDGIFFGNDDLAQGALLEALRMGISIPQQVSIVGFNDLPSSAFTVPRLTSIRTPRAAIGQRAAELLLSLIEGDTIGQRTQDLGFELMVRESS</sequence>
<dbReference type="PANTHER" id="PTHR30146:SF2">
    <property type="entry name" value="HTH-TYPE TRANSCRIPTIONAL REGULATOR GNTR"/>
    <property type="match status" value="1"/>
</dbReference>
<dbReference type="GO" id="GO:0003700">
    <property type="term" value="F:DNA-binding transcription factor activity"/>
    <property type="evidence" value="ECO:0007669"/>
    <property type="project" value="TreeGrafter"/>
</dbReference>
<evidence type="ECO:0000256" key="1">
    <source>
        <dbReference type="ARBA" id="ARBA00023015"/>
    </source>
</evidence>
<dbReference type="SMART" id="SM00354">
    <property type="entry name" value="HTH_LACI"/>
    <property type="match status" value="1"/>
</dbReference>
<dbReference type="Pfam" id="PF00356">
    <property type="entry name" value="LacI"/>
    <property type="match status" value="1"/>
</dbReference>
<dbReference type="AlphaFoldDB" id="A0A562J0R5"/>
<dbReference type="OrthoDB" id="5681588at2"/>
<keyword evidence="6" id="KW-1185">Reference proteome</keyword>
<keyword evidence="3" id="KW-0804">Transcription</keyword>
<evidence type="ECO:0000313" key="5">
    <source>
        <dbReference type="EMBL" id="TWH76869.1"/>
    </source>
</evidence>
<name>A0A562J0R5_9GAMM</name>
<reference evidence="5 6" key="1">
    <citation type="submission" date="2019-07" db="EMBL/GenBank/DDBJ databases">
        <title>Genomic Encyclopedia of Type Strains, Phase I: the one thousand microbial genomes (KMG-I) project.</title>
        <authorList>
            <person name="Kyrpides N."/>
        </authorList>
    </citation>
    <scope>NUCLEOTIDE SEQUENCE [LARGE SCALE GENOMIC DNA]</scope>
    <source>
        <strain evidence="5 6">DSM 375</strain>
    </source>
</reference>
<dbReference type="InterPro" id="IPR000843">
    <property type="entry name" value="HTH_LacI"/>
</dbReference>
<dbReference type="InterPro" id="IPR010982">
    <property type="entry name" value="Lambda_DNA-bd_dom_sf"/>
</dbReference>
<dbReference type="Gene3D" id="3.40.50.2300">
    <property type="match status" value="2"/>
</dbReference>
<evidence type="ECO:0000313" key="6">
    <source>
        <dbReference type="Proteomes" id="UP000319627"/>
    </source>
</evidence>
<dbReference type="SUPFAM" id="SSF47413">
    <property type="entry name" value="lambda repressor-like DNA-binding domains"/>
    <property type="match status" value="1"/>
</dbReference>
<evidence type="ECO:0000259" key="4">
    <source>
        <dbReference type="PROSITE" id="PS50932"/>
    </source>
</evidence>
<proteinExistence type="predicted"/>
<dbReference type="SUPFAM" id="SSF53822">
    <property type="entry name" value="Periplasmic binding protein-like I"/>
    <property type="match status" value="1"/>
</dbReference>
<gene>
    <name evidence="5" type="ORF">LX59_00914</name>
</gene>
<protein>
    <submittedName>
        <fullName evidence="5">LacI family transcriptional regulator</fullName>
    </submittedName>
</protein>
<dbReference type="Pfam" id="PF13377">
    <property type="entry name" value="Peripla_BP_3"/>
    <property type="match status" value="1"/>
</dbReference>
<feature type="domain" description="HTH lacI-type" evidence="4">
    <location>
        <begin position="16"/>
        <end position="70"/>
    </location>
</feature>
<accession>A0A562J0R5</accession>
<dbReference type="Gene3D" id="1.10.260.40">
    <property type="entry name" value="lambda repressor-like DNA-binding domains"/>
    <property type="match status" value="1"/>
</dbReference>
<organism evidence="5 6">
    <name type="scientific">Azomonas agilis</name>
    <dbReference type="NCBI Taxonomy" id="116849"/>
    <lineage>
        <taxon>Bacteria</taxon>
        <taxon>Pseudomonadati</taxon>
        <taxon>Pseudomonadota</taxon>
        <taxon>Gammaproteobacteria</taxon>
        <taxon>Pseudomonadales</taxon>
        <taxon>Pseudomonadaceae</taxon>
        <taxon>Azomonas</taxon>
    </lineage>
</organism>
<keyword evidence="1" id="KW-0805">Transcription regulation</keyword>
<dbReference type="CDD" id="cd01575">
    <property type="entry name" value="PBP1_GntR"/>
    <property type="match status" value="1"/>
</dbReference>
<evidence type="ECO:0000256" key="2">
    <source>
        <dbReference type="ARBA" id="ARBA00023125"/>
    </source>
</evidence>
<dbReference type="PROSITE" id="PS50932">
    <property type="entry name" value="HTH_LACI_2"/>
    <property type="match status" value="1"/>
</dbReference>
<dbReference type="PROSITE" id="PS00356">
    <property type="entry name" value="HTH_LACI_1"/>
    <property type="match status" value="1"/>
</dbReference>
<dbReference type="CDD" id="cd01392">
    <property type="entry name" value="HTH_LacI"/>
    <property type="match status" value="1"/>
</dbReference>
<dbReference type="Proteomes" id="UP000319627">
    <property type="component" value="Unassembled WGS sequence"/>
</dbReference>
<comment type="caution">
    <text evidence="5">The sequence shown here is derived from an EMBL/GenBank/DDBJ whole genome shotgun (WGS) entry which is preliminary data.</text>
</comment>
<dbReference type="InterPro" id="IPR046335">
    <property type="entry name" value="LacI/GalR-like_sensor"/>
</dbReference>
<dbReference type="RefSeq" id="WP_144570640.1">
    <property type="nucleotide sequence ID" value="NZ_VLKG01000002.1"/>
</dbReference>
<dbReference type="InterPro" id="IPR028082">
    <property type="entry name" value="Peripla_BP_I"/>
</dbReference>